<keyword evidence="3" id="KW-1185">Reference proteome</keyword>
<dbReference type="EMBL" id="UYJE01001382">
    <property type="protein sequence ID" value="VDI01691.1"/>
    <property type="molecule type" value="Genomic_DNA"/>
</dbReference>
<proteinExistence type="predicted"/>
<dbReference type="EMBL" id="UYJE01007781">
    <property type="protein sequence ID" value="VDI57924.1"/>
    <property type="molecule type" value="Genomic_DNA"/>
</dbReference>
<name>A0A8B6C8A6_MYTGA</name>
<accession>A0A8B6C8A6</accession>
<evidence type="ECO:0000313" key="1">
    <source>
        <dbReference type="EMBL" id="VDI01691.1"/>
    </source>
</evidence>
<dbReference type="AlphaFoldDB" id="A0A8B6C8A6"/>
<comment type="caution">
    <text evidence="1">The sequence shown here is derived from an EMBL/GenBank/DDBJ whole genome shotgun (WGS) entry which is preliminary data.</text>
</comment>
<evidence type="ECO:0000313" key="2">
    <source>
        <dbReference type="EMBL" id="VDI57924.1"/>
    </source>
</evidence>
<reference evidence="1" key="1">
    <citation type="submission" date="2018-11" db="EMBL/GenBank/DDBJ databases">
        <authorList>
            <person name="Alioto T."/>
            <person name="Alioto T."/>
        </authorList>
    </citation>
    <scope>NUCLEOTIDE SEQUENCE</scope>
</reference>
<dbReference type="OrthoDB" id="269822at2759"/>
<evidence type="ECO:0000313" key="3">
    <source>
        <dbReference type="Proteomes" id="UP000596742"/>
    </source>
</evidence>
<sequence>MAALYNGNQIENDDWARFRSLERGLVVTIFFGKNKRPEKRTLQVRIETRQLVWIRAQGGKPEGS</sequence>
<gene>
    <name evidence="1" type="ORF">MGAL_10B061790</name>
    <name evidence="2" type="ORF">MGAL_10B080077</name>
</gene>
<organism evidence="1 3">
    <name type="scientific">Mytilus galloprovincialis</name>
    <name type="common">Mediterranean mussel</name>
    <dbReference type="NCBI Taxonomy" id="29158"/>
    <lineage>
        <taxon>Eukaryota</taxon>
        <taxon>Metazoa</taxon>
        <taxon>Spiralia</taxon>
        <taxon>Lophotrochozoa</taxon>
        <taxon>Mollusca</taxon>
        <taxon>Bivalvia</taxon>
        <taxon>Autobranchia</taxon>
        <taxon>Pteriomorphia</taxon>
        <taxon>Mytilida</taxon>
        <taxon>Mytiloidea</taxon>
        <taxon>Mytilidae</taxon>
        <taxon>Mytilinae</taxon>
        <taxon>Mytilus</taxon>
    </lineage>
</organism>
<dbReference type="Proteomes" id="UP000596742">
    <property type="component" value="Unassembled WGS sequence"/>
</dbReference>
<feature type="non-terminal residue" evidence="1">
    <location>
        <position position="64"/>
    </location>
</feature>
<protein>
    <submittedName>
        <fullName evidence="1">Uncharacterized protein</fullName>
    </submittedName>
</protein>